<dbReference type="GO" id="GO:0044206">
    <property type="term" value="P:UMP salvage"/>
    <property type="evidence" value="ECO:0007669"/>
    <property type="project" value="UniProtKB-UniPathway"/>
</dbReference>
<dbReference type="Pfam" id="PF00485">
    <property type="entry name" value="PRK"/>
    <property type="match status" value="1"/>
</dbReference>
<proteinExistence type="predicted"/>
<comment type="caution">
    <text evidence="7">The sequence shown here is derived from an EMBL/GenBank/DDBJ whole genome shotgun (WGS) entry which is preliminary data.</text>
</comment>
<dbReference type="InterPro" id="IPR006083">
    <property type="entry name" value="PRK/URK"/>
</dbReference>
<evidence type="ECO:0000256" key="2">
    <source>
        <dbReference type="ARBA" id="ARBA00012137"/>
    </source>
</evidence>
<accession>A0A2M7AMD6</accession>
<dbReference type="UniPathway" id="UPA00574">
    <property type="reaction ID" value="UER00637"/>
</dbReference>
<dbReference type="PRINTS" id="PR00988">
    <property type="entry name" value="URIDINKINASE"/>
</dbReference>
<dbReference type="NCBIfam" id="NF004018">
    <property type="entry name" value="PRK05480.1"/>
    <property type="match status" value="1"/>
</dbReference>
<evidence type="ECO:0000259" key="6">
    <source>
        <dbReference type="Pfam" id="PF00485"/>
    </source>
</evidence>
<evidence type="ECO:0000256" key="1">
    <source>
        <dbReference type="ARBA" id="ARBA00004690"/>
    </source>
</evidence>
<dbReference type="EC" id="2.7.1.48" evidence="2"/>
<evidence type="ECO:0000313" key="8">
    <source>
        <dbReference type="Proteomes" id="UP000229916"/>
    </source>
</evidence>
<dbReference type="GO" id="GO:0004849">
    <property type="term" value="F:uridine kinase activity"/>
    <property type="evidence" value="ECO:0007669"/>
    <property type="project" value="UniProtKB-EC"/>
</dbReference>
<dbReference type="GO" id="GO:0005524">
    <property type="term" value="F:ATP binding"/>
    <property type="evidence" value="ECO:0007669"/>
    <property type="project" value="InterPro"/>
</dbReference>
<keyword evidence="4" id="KW-0547">Nucleotide-binding</keyword>
<organism evidence="7 8">
    <name type="scientific">candidate division WWE3 bacterium CG06_land_8_20_14_3_00_42_16</name>
    <dbReference type="NCBI Taxonomy" id="1975083"/>
    <lineage>
        <taxon>Bacteria</taxon>
        <taxon>Katanobacteria</taxon>
    </lineage>
</organism>
<dbReference type="Proteomes" id="UP000229916">
    <property type="component" value="Unassembled WGS sequence"/>
</dbReference>
<dbReference type="SUPFAM" id="SSF52540">
    <property type="entry name" value="P-loop containing nucleoside triphosphate hydrolases"/>
    <property type="match status" value="1"/>
</dbReference>
<keyword evidence="5 7" id="KW-0418">Kinase</keyword>
<dbReference type="AlphaFoldDB" id="A0A2M7AMD6"/>
<comment type="pathway">
    <text evidence="1">Pyrimidine metabolism; UMP biosynthesis via salvage pathway; UMP from uridine: step 1/1.</text>
</comment>
<evidence type="ECO:0000256" key="4">
    <source>
        <dbReference type="ARBA" id="ARBA00022741"/>
    </source>
</evidence>
<protein>
    <recommendedName>
        <fullName evidence="2">uridine/cytidine kinase</fullName>
        <ecNumber evidence="2">2.7.1.48</ecNumber>
    </recommendedName>
</protein>
<gene>
    <name evidence="7" type="ORF">COS81_03490</name>
</gene>
<dbReference type="InterPro" id="IPR000764">
    <property type="entry name" value="Uridine_kinase-like"/>
</dbReference>
<dbReference type="CDD" id="cd02023">
    <property type="entry name" value="UMPK"/>
    <property type="match status" value="1"/>
</dbReference>
<evidence type="ECO:0000256" key="3">
    <source>
        <dbReference type="ARBA" id="ARBA00022679"/>
    </source>
</evidence>
<evidence type="ECO:0000313" key="7">
    <source>
        <dbReference type="EMBL" id="PIU68566.1"/>
    </source>
</evidence>
<sequence>MKPFLIGIAGGTGSGKSTFARLVAKKFRRQVLVLSQDMYYKDQSGQPLPERKKANMDCPDALDNNLLFEHLQKLQNNRDIDAPVYNFANHTRLRTVKHLKPKKVIILEGLLALAVKKLRNLFDLKIYVEVDSDLRLARRILRDVREGREKSSTGSIKQYLSSAYPMHRRYVEPQKKYADLIVPWDNMGYEAMETVVARIEGELQERE</sequence>
<dbReference type="EMBL" id="PEWD01000067">
    <property type="protein sequence ID" value="PIU68566.1"/>
    <property type="molecule type" value="Genomic_DNA"/>
</dbReference>
<name>A0A2M7AMD6_UNCKA</name>
<keyword evidence="3" id="KW-0808">Transferase</keyword>
<dbReference type="InterPro" id="IPR027417">
    <property type="entry name" value="P-loop_NTPase"/>
</dbReference>
<feature type="domain" description="Phosphoribulokinase/uridine kinase" evidence="6">
    <location>
        <begin position="5"/>
        <end position="183"/>
    </location>
</feature>
<evidence type="ECO:0000256" key="5">
    <source>
        <dbReference type="ARBA" id="ARBA00022777"/>
    </source>
</evidence>
<reference evidence="8" key="1">
    <citation type="submission" date="2017-09" db="EMBL/GenBank/DDBJ databases">
        <title>Depth-based differentiation of microbial function through sediment-hosted aquifers and enrichment of novel symbionts in the deep terrestrial subsurface.</title>
        <authorList>
            <person name="Probst A.J."/>
            <person name="Ladd B."/>
            <person name="Jarett J.K."/>
            <person name="Geller-Mcgrath D.E."/>
            <person name="Sieber C.M.K."/>
            <person name="Emerson J.B."/>
            <person name="Anantharaman K."/>
            <person name="Thomas B.C."/>
            <person name="Malmstrom R."/>
            <person name="Stieglmeier M."/>
            <person name="Klingl A."/>
            <person name="Woyke T."/>
            <person name="Ryan C.M."/>
            <person name="Banfield J.F."/>
        </authorList>
    </citation>
    <scope>NUCLEOTIDE SEQUENCE [LARGE SCALE GENOMIC DNA]</scope>
</reference>
<dbReference type="PANTHER" id="PTHR10285">
    <property type="entry name" value="URIDINE KINASE"/>
    <property type="match status" value="1"/>
</dbReference>
<dbReference type="Gene3D" id="3.40.50.300">
    <property type="entry name" value="P-loop containing nucleotide triphosphate hydrolases"/>
    <property type="match status" value="1"/>
</dbReference>